<feature type="transmembrane region" description="Helical" evidence="5">
    <location>
        <begin position="412"/>
        <end position="434"/>
    </location>
</feature>
<dbReference type="EMBL" id="MFKF01000410">
    <property type="protein sequence ID" value="OGG44211.1"/>
    <property type="molecule type" value="Genomic_DNA"/>
</dbReference>
<evidence type="ECO:0000256" key="2">
    <source>
        <dbReference type="ARBA" id="ARBA00022692"/>
    </source>
</evidence>
<dbReference type="GO" id="GO:0022857">
    <property type="term" value="F:transmembrane transporter activity"/>
    <property type="evidence" value="ECO:0007669"/>
    <property type="project" value="InterPro"/>
</dbReference>
<feature type="transmembrane region" description="Helical" evidence="5">
    <location>
        <begin position="454"/>
        <end position="476"/>
    </location>
</feature>
<dbReference type="InterPro" id="IPR001898">
    <property type="entry name" value="SLC13A/DASS"/>
</dbReference>
<protein>
    <recommendedName>
        <fullName evidence="8">Citrate transporter-like domain-containing protein</fullName>
    </recommendedName>
</protein>
<dbReference type="Proteomes" id="UP000178606">
    <property type="component" value="Unassembled WGS sequence"/>
</dbReference>
<organism evidence="6 7">
    <name type="scientific">Handelsmanbacteria sp. (strain RIFCSPLOWO2_12_FULL_64_10)</name>
    <dbReference type="NCBI Taxonomy" id="1817868"/>
    <lineage>
        <taxon>Bacteria</taxon>
        <taxon>Candidatus Handelsmaniibacteriota</taxon>
    </lineage>
</organism>
<proteinExistence type="predicted"/>
<dbReference type="Pfam" id="PF00939">
    <property type="entry name" value="Na_sulph_symp"/>
    <property type="match status" value="1"/>
</dbReference>
<evidence type="ECO:0000256" key="3">
    <source>
        <dbReference type="ARBA" id="ARBA00022989"/>
    </source>
</evidence>
<dbReference type="GO" id="GO:0005886">
    <property type="term" value="C:plasma membrane"/>
    <property type="evidence" value="ECO:0007669"/>
    <property type="project" value="TreeGrafter"/>
</dbReference>
<gene>
    <name evidence="6" type="ORF">A3F84_09430</name>
</gene>
<evidence type="ECO:0000313" key="7">
    <source>
        <dbReference type="Proteomes" id="UP000178606"/>
    </source>
</evidence>
<feature type="transmembrane region" description="Helical" evidence="5">
    <location>
        <begin position="336"/>
        <end position="361"/>
    </location>
</feature>
<evidence type="ECO:0008006" key="8">
    <source>
        <dbReference type="Google" id="ProtNLM"/>
    </source>
</evidence>
<keyword evidence="3 5" id="KW-1133">Transmembrane helix</keyword>
<feature type="transmembrane region" description="Helical" evidence="5">
    <location>
        <begin position="303"/>
        <end position="324"/>
    </location>
</feature>
<evidence type="ECO:0000313" key="6">
    <source>
        <dbReference type="EMBL" id="OGG44211.1"/>
    </source>
</evidence>
<comment type="caution">
    <text evidence="6">The sequence shown here is derived from an EMBL/GenBank/DDBJ whole genome shotgun (WGS) entry which is preliminary data.</text>
</comment>
<feature type="transmembrane region" description="Helical" evidence="5">
    <location>
        <begin position="381"/>
        <end position="405"/>
    </location>
</feature>
<reference evidence="6 7" key="1">
    <citation type="journal article" date="2016" name="Nat. Commun.">
        <title>Thousands of microbial genomes shed light on interconnected biogeochemical processes in an aquifer system.</title>
        <authorList>
            <person name="Anantharaman K."/>
            <person name="Brown C.T."/>
            <person name="Hug L.A."/>
            <person name="Sharon I."/>
            <person name="Castelle C.J."/>
            <person name="Probst A.J."/>
            <person name="Thomas B.C."/>
            <person name="Singh A."/>
            <person name="Wilkins M.J."/>
            <person name="Karaoz U."/>
            <person name="Brodie E.L."/>
            <person name="Williams K.H."/>
            <person name="Hubbard S.S."/>
            <person name="Banfield J.F."/>
        </authorList>
    </citation>
    <scope>NUCLEOTIDE SEQUENCE [LARGE SCALE GENOMIC DNA]</scope>
    <source>
        <strain evidence="7">RIFCSPLOWO2_12_FULL_64_10</strain>
    </source>
</reference>
<name>A0A1F6C4Z1_HANXR</name>
<evidence type="ECO:0000256" key="1">
    <source>
        <dbReference type="ARBA" id="ARBA00004141"/>
    </source>
</evidence>
<dbReference type="AlphaFoldDB" id="A0A1F6C4Z1"/>
<feature type="transmembrane region" description="Helical" evidence="5">
    <location>
        <begin position="207"/>
        <end position="231"/>
    </location>
</feature>
<feature type="transmembrane region" description="Helical" evidence="5">
    <location>
        <begin position="56"/>
        <end position="77"/>
    </location>
</feature>
<comment type="subcellular location">
    <subcellularLocation>
        <location evidence="1">Membrane</location>
        <topology evidence="1">Multi-pass membrane protein</topology>
    </subcellularLocation>
</comment>
<keyword evidence="4 5" id="KW-0472">Membrane</keyword>
<dbReference type="PANTHER" id="PTHR10283">
    <property type="entry name" value="SOLUTE CARRIER FAMILY 13 MEMBER"/>
    <property type="match status" value="1"/>
</dbReference>
<feature type="transmembrane region" description="Helical" evidence="5">
    <location>
        <begin position="83"/>
        <end position="105"/>
    </location>
</feature>
<sequence>MSRKQTVGLVLGLLVPLIILLYPGDPGAPARLALALSAFAVLFWTFEPVPIEYTSLLILVLFPLLRVIPFETAFAAFSGKAVWLVFAGMSLSLGVTETPLGARAARFVLGKVKSYNGLLLSLHALGAAVALVIPSGVVRVVILMPVVISLLRELGEEPDSPVSAALVLSLVCSTQFCGTGVLTGSVPNVVVLGVLESRKTPLYWSQWVLYLFPVIGLLRVGCCYLLIRWLFPADGPHPDSLRSSSPLPQVGEGWQAQPDGVRAAHQESRTTNRESPFTSAEKKVVGILLLGVLLWATDSWHGVHPTFVGLFLVLLCYLPGAGPLKPDRLRGVNFPLLIYIVALFALGRALEIAGVTARLTAFMTGWVHLSGQGDLLKLWTIPWMVVPFDFLMDTAAVAGILTPVLLDFGAGLGLGAVPVALSVAVGTGVMFIPYQSAPFVVAYSFRHVRMGQFVLVMTLISLITLLLLLPLNLLYWRLIGFV</sequence>
<evidence type="ECO:0000256" key="4">
    <source>
        <dbReference type="ARBA" id="ARBA00023136"/>
    </source>
</evidence>
<evidence type="ECO:0000256" key="5">
    <source>
        <dbReference type="SAM" id="Phobius"/>
    </source>
</evidence>
<feature type="transmembrane region" description="Helical" evidence="5">
    <location>
        <begin position="7"/>
        <end position="24"/>
    </location>
</feature>
<feature type="transmembrane region" description="Helical" evidence="5">
    <location>
        <begin position="117"/>
        <end position="142"/>
    </location>
</feature>
<accession>A0A1F6C4Z1</accession>
<keyword evidence="2 5" id="KW-0812">Transmembrane</keyword>